<dbReference type="STRING" id="1790137.AXE80_10295"/>
<dbReference type="KEGG" id="wfu:AXE80_10295"/>
<evidence type="ECO:0000313" key="3">
    <source>
        <dbReference type="Proteomes" id="UP000092967"/>
    </source>
</evidence>
<protein>
    <recommendedName>
        <fullName evidence="4">Secretion system C-terminal sorting domain-containing protein</fullName>
    </recommendedName>
</protein>
<evidence type="ECO:0000256" key="1">
    <source>
        <dbReference type="SAM" id="SignalP"/>
    </source>
</evidence>
<evidence type="ECO:0008006" key="4">
    <source>
        <dbReference type="Google" id="ProtNLM"/>
    </source>
</evidence>
<feature type="signal peptide" evidence="1">
    <location>
        <begin position="1"/>
        <end position="19"/>
    </location>
</feature>
<dbReference type="OrthoDB" id="1198660at2"/>
<gene>
    <name evidence="2" type="ORF">AXE80_10295</name>
</gene>
<evidence type="ECO:0000313" key="2">
    <source>
        <dbReference type="EMBL" id="ANW96640.1"/>
    </source>
</evidence>
<reference evidence="2 3" key="1">
    <citation type="submission" date="2016-02" db="EMBL/GenBank/DDBJ databases">
        <authorList>
            <person name="Wen L."/>
            <person name="He K."/>
            <person name="Yang H."/>
        </authorList>
    </citation>
    <scope>NUCLEOTIDE SEQUENCE [LARGE SCALE GENOMIC DNA]</scope>
    <source>
        <strain evidence="2 3">CZ1127</strain>
    </source>
</reference>
<organism evidence="2 3">
    <name type="scientific">Wenyingzhuangia fucanilytica</name>
    <dbReference type="NCBI Taxonomy" id="1790137"/>
    <lineage>
        <taxon>Bacteria</taxon>
        <taxon>Pseudomonadati</taxon>
        <taxon>Bacteroidota</taxon>
        <taxon>Flavobacteriia</taxon>
        <taxon>Flavobacteriales</taxon>
        <taxon>Flavobacteriaceae</taxon>
        <taxon>Wenyingzhuangia</taxon>
    </lineage>
</organism>
<dbReference type="Proteomes" id="UP000092967">
    <property type="component" value="Chromosome"/>
</dbReference>
<accession>A0A1B1Y795</accession>
<sequence>MKKITLIAALIAAPFIASAQTYDFNNSNEGFVTAGASISLTTSASGSVLEFGTGTPRIDITTADIDANTNKYVLITVINNNSEALLMSVGHAKNNSDNTQTRYVTGVPITNNGVASTYAIDLTNAEWKNDFPTSASEAANLTGADDVANMEYFLVRFKTAANGNLTGTSAENGNIVISKIQFAATIPTTERLTYDFTNDYEGWSTTTRCTVSAGATALTITPDGGNNAKVDNLIYHVDASSNQYAHITLTNNSSVNNQLKVVASTSAGSLTKTKTITSGTQTIDYDMANANWTGQGNTVSLQLVIDNDVNSANVDANTLVIDQIVFDNSTSLGNSSVSKIEGAVVSTNNGNITVSGANLDAVYNVAGQQVGTTGLTAGIYIVKISKGANVAAVKVAL</sequence>
<dbReference type="EMBL" id="CP014224">
    <property type="protein sequence ID" value="ANW96640.1"/>
    <property type="molecule type" value="Genomic_DNA"/>
</dbReference>
<keyword evidence="3" id="KW-1185">Reference proteome</keyword>
<dbReference type="AlphaFoldDB" id="A0A1B1Y795"/>
<dbReference type="RefSeq" id="WP_068826984.1">
    <property type="nucleotide sequence ID" value="NZ_CP014224.1"/>
</dbReference>
<name>A0A1B1Y795_9FLAO</name>
<proteinExistence type="predicted"/>
<feature type="chain" id="PRO_5008532531" description="Secretion system C-terminal sorting domain-containing protein" evidence="1">
    <location>
        <begin position="20"/>
        <end position="397"/>
    </location>
</feature>
<keyword evidence="1" id="KW-0732">Signal</keyword>